<feature type="transmembrane region" description="Helical" evidence="1">
    <location>
        <begin position="134"/>
        <end position="152"/>
    </location>
</feature>
<keyword evidence="1" id="KW-0472">Membrane</keyword>
<keyword evidence="1" id="KW-0812">Transmembrane</keyword>
<sequence>MESLLPGLVFLVSFIASSNLRLTVILSGALALLQLLVRLVQRQSWLGALTGLLAVGICLIWAWLSRDARNYYLPGFITNIAWILGLGLTLLCRLPGVGLIVEYVREPVFAGFKAWLQAWKSQQALYRAYAKATWLWLAMFALRLLVQLPLYLSHHLAWLGTSRLVMGMPLFALVIWLTWLLVADPYHRAHARVNTTDVQAD</sequence>
<feature type="transmembrane region" description="Helical" evidence="1">
    <location>
        <begin position="71"/>
        <end position="91"/>
    </location>
</feature>
<gene>
    <name evidence="2" type="ORF">KIM372_10940</name>
</gene>
<keyword evidence="1" id="KW-1133">Transmembrane helix</keyword>
<proteinExistence type="predicted"/>
<name>A0ABN6SAM6_9BIFI</name>
<organism evidence="2 3">
    <name type="scientific">Bombiscardovia nodaiensis</name>
    <dbReference type="NCBI Taxonomy" id="2932181"/>
    <lineage>
        <taxon>Bacteria</taxon>
        <taxon>Bacillati</taxon>
        <taxon>Actinomycetota</taxon>
        <taxon>Actinomycetes</taxon>
        <taxon>Bifidobacteriales</taxon>
        <taxon>Bifidobacteriaceae</taxon>
        <taxon>Bombiscardovia</taxon>
    </lineage>
</organism>
<accession>A0ABN6SAM6</accession>
<protein>
    <recommendedName>
        <fullName evidence="4">Zinc ABC transporter permease</fullName>
    </recommendedName>
</protein>
<feature type="transmembrane region" description="Helical" evidence="1">
    <location>
        <begin position="6"/>
        <end position="33"/>
    </location>
</feature>
<feature type="transmembrane region" description="Helical" evidence="1">
    <location>
        <begin position="45"/>
        <end position="65"/>
    </location>
</feature>
<evidence type="ECO:0000256" key="1">
    <source>
        <dbReference type="SAM" id="Phobius"/>
    </source>
</evidence>
<feature type="transmembrane region" description="Helical" evidence="1">
    <location>
        <begin position="164"/>
        <end position="182"/>
    </location>
</feature>
<dbReference type="PIRSF" id="PIRSF010219">
    <property type="entry name" value="UCP010219"/>
    <property type="match status" value="1"/>
</dbReference>
<evidence type="ECO:0008006" key="4">
    <source>
        <dbReference type="Google" id="ProtNLM"/>
    </source>
</evidence>
<reference evidence="2 3" key="1">
    <citation type="journal article" date="2023" name="Microbiol. Spectr.">
        <title>Symbiosis of Carpenter Bees with Uncharacterized Lactic Acid Bacteria Showing NAD Auxotrophy.</title>
        <authorList>
            <person name="Kawasaki S."/>
            <person name="Ozawa K."/>
            <person name="Mori T."/>
            <person name="Yamamoto A."/>
            <person name="Ito M."/>
            <person name="Ohkuma M."/>
            <person name="Sakamoto M."/>
            <person name="Matsutani M."/>
        </authorList>
    </citation>
    <scope>NUCLEOTIDE SEQUENCE [LARGE SCALE GENOMIC DNA]</scope>
    <source>
        <strain evidence="2 3">Kim37-2</strain>
    </source>
</reference>
<evidence type="ECO:0000313" key="2">
    <source>
        <dbReference type="EMBL" id="BDR53187.1"/>
    </source>
</evidence>
<dbReference type="EMBL" id="AP026798">
    <property type="protein sequence ID" value="BDR53187.1"/>
    <property type="molecule type" value="Genomic_DNA"/>
</dbReference>
<keyword evidence="3" id="KW-1185">Reference proteome</keyword>
<evidence type="ECO:0000313" key="3">
    <source>
        <dbReference type="Proteomes" id="UP001321766"/>
    </source>
</evidence>
<dbReference type="InterPro" id="IPR016566">
    <property type="entry name" value="UCP010219"/>
</dbReference>
<dbReference type="Pfam" id="PF11361">
    <property type="entry name" value="DUF3159"/>
    <property type="match status" value="1"/>
</dbReference>
<dbReference type="Proteomes" id="UP001321766">
    <property type="component" value="Chromosome"/>
</dbReference>